<comment type="caution">
    <text evidence="1">The sequence shown here is derived from an EMBL/GenBank/DDBJ whole genome shotgun (WGS) entry which is preliminary data.</text>
</comment>
<evidence type="ECO:0000313" key="2">
    <source>
        <dbReference type="Proteomes" id="UP001066276"/>
    </source>
</evidence>
<dbReference type="Proteomes" id="UP001066276">
    <property type="component" value="Chromosome 1_1"/>
</dbReference>
<accession>A0AAV7WVJ0</accession>
<reference evidence="1" key="1">
    <citation type="journal article" date="2022" name="bioRxiv">
        <title>Sequencing and chromosome-scale assembly of the giantPleurodeles waltlgenome.</title>
        <authorList>
            <person name="Brown T."/>
            <person name="Elewa A."/>
            <person name="Iarovenko S."/>
            <person name="Subramanian E."/>
            <person name="Araus A.J."/>
            <person name="Petzold A."/>
            <person name="Susuki M."/>
            <person name="Suzuki K.-i.T."/>
            <person name="Hayashi T."/>
            <person name="Toyoda A."/>
            <person name="Oliveira C."/>
            <person name="Osipova E."/>
            <person name="Leigh N.D."/>
            <person name="Simon A."/>
            <person name="Yun M.H."/>
        </authorList>
    </citation>
    <scope>NUCLEOTIDE SEQUENCE</scope>
    <source>
        <strain evidence="1">20211129_DDA</strain>
        <tissue evidence="1">Liver</tissue>
    </source>
</reference>
<sequence>MRDAGRADERMRRPATTAGGVCPGVELCRMQSGRADVEARDCSLRCVAGCRAASGGYLATRPSRSPAARSITVALPWRRHRWAP</sequence>
<protein>
    <submittedName>
        <fullName evidence="1">Uncharacterized protein</fullName>
    </submittedName>
</protein>
<keyword evidence="2" id="KW-1185">Reference proteome</keyword>
<dbReference type="AlphaFoldDB" id="A0AAV7WVJ0"/>
<evidence type="ECO:0000313" key="1">
    <source>
        <dbReference type="EMBL" id="KAJ1217108.1"/>
    </source>
</evidence>
<organism evidence="1 2">
    <name type="scientific">Pleurodeles waltl</name>
    <name type="common">Iberian ribbed newt</name>
    <dbReference type="NCBI Taxonomy" id="8319"/>
    <lineage>
        <taxon>Eukaryota</taxon>
        <taxon>Metazoa</taxon>
        <taxon>Chordata</taxon>
        <taxon>Craniata</taxon>
        <taxon>Vertebrata</taxon>
        <taxon>Euteleostomi</taxon>
        <taxon>Amphibia</taxon>
        <taxon>Batrachia</taxon>
        <taxon>Caudata</taxon>
        <taxon>Salamandroidea</taxon>
        <taxon>Salamandridae</taxon>
        <taxon>Pleurodelinae</taxon>
        <taxon>Pleurodeles</taxon>
    </lineage>
</organism>
<name>A0AAV7WVJ0_PLEWA</name>
<dbReference type="EMBL" id="JANPWB010000001">
    <property type="protein sequence ID" value="KAJ1217108.1"/>
    <property type="molecule type" value="Genomic_DNA"/>
</dbReference>
<proteinExistence type="predicted"/>
<gene>
    <name evidence="1" type="ORF">NDU88_004703</name>
</gene>